<dbReference type="Gene3D" id="3.40.50.1000">
    <property type="entry name" value="HAD superfamily/HAD-like"/>
    <property type="match status" value="1"/>
</dbReference>
<dbReference type="OrthoDB" id="7989657at2"/>
<keyword evidence="2 3" id="KW-0378">Hydrolase</keyword>
<comment type="caution">
    <text evidence="4">The sequence shown here is derived from an EMBL/GenBank/DDBJ whole genome shotgun (WGS) entry which is preliminary data.</text>
</comment>
<dbReference type="SUPFAM" id="SSF56784">
    <property type="entry name" value="HAD-like"/>
    <property type="match status" value="1"/>
</dbReference>
<dbReference type="CDD" id="cd02588">
    <property type="entry name" value="HAD_L2-DEX"/>
    <property type="match status" value="1"/>
</dbReference>
<dbReference type="AlphaFoldDB" id="A0A4R3JEA7"/>
<dbReference type="InterPro" id="IPR023214">
    <property type="entry name" value="HAD_sf"/>
</dbReference>
<dbReference type="SFLD" id="SFLDG01129">
    <property type="entry name" value="C1.5:_HAD__Beta-PGM__Phosphata"/>
    <property type="match status" value="1"/>
</dbReference>
<dbReference type="Proteomes" id="UP000295304">
    <property type="component" value="Unassembled WGS sequence"/>
</dbReference>
<dbReference type="Pfam" id="PF00702">
    <property type="entry name" value="Hydrolase"/>
    <property type="match status" value="1"/>
</dbReference>
<dbReference type="EMBL" id="SLZW01000002">
    <property type="protein sequence ID" value="TCS64212.1"/>
    <property type="molecule type" value="Genomic_DNA"/>
</dbReference>
<gene>
    <name evidence="4" type="ORF">EDD55_102254</name>
</gene>
<dbReference type="PANTHER" id="PTHR43316:SF3">
    <property type="entry name" value="HALOACID DEHALOGENASE, TYPE II (AFU_ORTHOLOGUE AFUA_2G07750)-RELATED"/>
    <property type="match status" value="1"/>
</dbReference>
<dbReference type="SFLD" id="SFLDS00003">
    <property type="entry name" value="Haloacid_Dehalogenase"/>
    <property type="match status" value="1"/>
</dbReference>
<evidence type="ECO:0000256" key="1">
    <source>
        <dbReference type="ARBA" id="ARBA00008106"/>
    </source>
</evidence>
<comment type="similarity">
    <text evidence="1 3">Belongs to the HAD-like hydrolase superfamily. S-2-haloalkanoic acid dehalogenase family.</text>
</comment>
<dbReference type="Gene3D" id="1.10.150.240">
    <property type="entry name" value="Putative phosphatase, domain 2"/>
    <property type="match status" value="1"/>
</dbReference>
<dbReference type="PANTHER" id="PTHR43316">
    <property type="entry name" value="HYDROLASE, HALOACID DELAHOGENASE-RELATED"/>
    <property type="match status" value="1"/>
</dbReference>
<dbReference type="SFLD" id="SFLDG01135">
    <property type="entry name" value="C1.5.6:_HAD__Beta-PGM__Phospha"/>
    <property type="match status" value="1"/>
</dbReference>
<accession>A0A4R3JEA7</accession>
<dbReference type="GO" id="GO:0018784">
    <property type="term" value="F:(S)-2-haloacid dehalogenase activity"/>
    <property type="evidence" value="ECO:0007669"/>
    <property type="project" value="UniProtKB-UniRule"/>
</dbReference>
<dbReference type="InterPro" id="IPR006328">
    <property type="entry name" value="2-HAD"/>
</dbReference>
<dbReference type="NCBIfam" id="TIGR01493">
    <property type="entry name" value="HAD-SF-IA-v2"/>
    <property type="match status" value="1"/>
</dbReference>
<dbReference type="InterPro" id="IPR023198">
    <property type="entry name" value="PGP-like_dom2"/>
</dbReference>
<evidence type="ECO:0000313" key="4">
    <source>
        <dbReference type="EMBL" id="TCS64212.1"/>
    </source>
</evidence>
<dbReference type="InterPro" id="IPR006439">
    <property type="entry name" value="HAD-SF_hydro_IA"/>
</dbReference>
<evidence type="ECO:0000313" key="5">
    <source>
        <dbReference type="Proteomes" id="UP000295304"/>
    </source>
</evidence>
<keyword evidence="5" id="KW-1185">Reference proteome</keyword>
<dbReference type="InterPro" id="IPR051540">
    <property type="entry name" value="S-2-haloacid_dehalogenase"/>
</dbReference>
<comment type="function">
    <text evidence="3">Catalyzes the hydrolytic dehalogenation of small (S)-2-haloalkanoic acids to yield the corresponding (R)-2-hydroxyalkanoic acids.</text>
</comment>
<dbReference type="RefSeq" id="WP_132938166.1">
    <property type="nucleotide sequence ID" value="NZ_CP119676.1"/>
</dbReference>
<reference evidence="4 5" key="1">
    <citation type="submission" date="2019-03" db="EMBL/GenBank/DDBJ databases">
        <title>Genomic Encyclopedia of Type Strains, Phase IV (KMG-IV): sequencing the most valuable type-strain genomes for metagenomic binning, comparative biology and taxonomic classification.</title>
        <authorList>
            <person name="Goeker M."/>
        </authorList>
    </citation>
    <scope>NUCLEOTIDE SEQUENCE [LARGE SCALE GENOMIC DNA]</scope>
    <source>
        <strain evidence="4 5">DSM 101688</strain>
    </source>
</reference>
<proteinExistence type="inferred from homology"/>
<protein>
    <recommendedName>
        <fullName evidence="3">(S)-2-haloacid dehalogenase</fullName>
        <ecNumber evidence="3">3.8.1.2</ecNumber>
    </recommendedName>
    <alternativeName>
        <fullName evidence="3">2-haloalkanoic acid dehalogenase</fullName>
    </alternativeName>
    <alternativeName>
        <fullName evidence="3">Halocarboxylic acid halidohydrolase</fullName>
    </alternativeName>
    <alternativeName>
        <fullName evidence="3">L-2-haloacid dehalogenase</fullName>
    </alternativeName>
</protein>
<name>A0A4R3JEA7_9PROT</name>
<evidence type="ECO:0000256" key="2">
    <source>
        <dbReference type="ARBA" id="ARBA00022801"/>
    </source>
</evidence>
<dbReference type="SFLD" id="SFLDF00045">
    <property type="entry name" value="2-haloacid_dehalogenase"/>
    <property type="match status" value="1"/>
</dbReference>
<dbReference type="EC" id="3.8.1.2" evidence="3"/>
<comment type="catalytic activity">
    <reaction evidence="3">
        <text>an (S)-2-haloacid + H2O = a (2R)-2-hydroxycarboxylate + a halide anion + H(+)</text>
        <dbReference type="Rhea" id="RHEA:11192"/>
        <dbReference type="ChEBI" id="CHEBI:15377"/>
        <dbReference type="ChEBI" id="CHEBI:15378"/>
        <dbReference type="ChEBI" id="CHEBI:16042"/>
        <dbReference type="ChEBI" id="CHEBI:58314"/>
        <dbReference type="ChEBI" id="CHEBI:137405"/>
        <dbReference type="EC" id="3.8.1.2"/>
    </reaction>
</comment>
<dbReference type="PRINTS" id="PR00413">
    <property type="entry name" value="HADHALOGNASE"/>
</dbReference>
<organism evidence="4 5">
    <name type="scientific">Varunaivibrio sulfuroxidans</name>
    <dbReference type="NCBI Taxonomy" id="1773489"/>
    <lineage>
        <taxon>Bacteria</taxon>
        <taxon>Pseudomonadati</taxon>
        <taxon>Pseudomonadota</taxon>
        <taxon>Alphaproteobacteria</taxon>
        <taxon>Rhodospirillales</taxon>
        <taxon>Magnetovibrionaceae</taxon>
        <taxon>Varunaivibrio</taxon>
    </lineage>
</organism>
<dbReference type="InterPro" id="IPR036412">
    <property type="entry name" value="HAD-like_sf"/>
</dbReference>
<sequence>MIECETIDACVFDAYGTLFDVTSAARHCQDKLGENWGPFAEMWRTKQLEYTWLRSLMGDYADFWQVTGDALDYAIDQFEVDDLDLRAHLMELYLHIDAYPEVADVLGCLKNNGIRTAILSNGSPAMLAAAVDSSGLADRFQRLLSADALGIYKPHPSVYQSAVDELLIDASRICFLSSNAWDIAGASHFGFQTIWVNRRGGRPEELPGKPLGEIDTLEALPDILGL</sequence>
<evidence type="ECO:0000256" key="3">
    <source>
        <dbReference type="RuleBase" id="RU368077"/>
    </source>
</evidence>
<dbReference type="NCBIfam" id="TIGR01428">
    <property type="entry name" value="HAD_type_II"/>
    <property type="match status" value="1"/>
</dbReference>